<dbReference type="CDD" id="cd01174">
    <property type="entry name" value="ribokinase"/>
    <property type="match status" value="1"/>
</dbReference>
<organism evidence="11 12">
    <name type="scientific">Sutterella massiliensis</name>
    <dbReference type="NCBI Taxonomy" id="1816689"/>
    <lineage>
        <taxon>Bacteria</taxon>
        <taxon>Pseudomonadati</taxon>
        <taxon>Pseudomonadota</taxon>
        <taxon>Betaproteobacteria</taxon>
        <taxon>Burkholderiales</taxon>
        <taxon>Sutterellaceae</taxon>
        <taxon>Sutterella</taxon>
    </lineage>
</organism>
<dbReference type="Gene3D" id="3.40.1190.20">
    <property type="match status" value="1"/>
</dbReference>
<comment type="catalytic activity">
    <reaction evidence="9">
        <text>D-ribose + ATP = D-ribose 5-phosphate + ADP + H(+)</text>
        <dbReference type="Rhea" id="RHEA:13697"/>
        <dbReference type="ChEBI" id="CHEBI:15378"/>
        <dbReference type="ChEBI" id="CHEBI:30616"/>
        <dbReference type="ChEBI" id="CHEBI:47013"/>
        <dbReference type="ChEBI" id="CHEBI:78346"/>
        <dbReference type="ChEBI" id="CHEBI:456216"/>
        <dbReference type="EC" id="2.7.1.15"/>
    </reaction>
</comment>
<dbReference type="Pfam" id="PF00294">
    <property type="entry name" value="PfkB"/>
    <property type="match status" value="1"/>
</dbReference>
<comment type="caution">
    <text evidence="9">Lacks conserved residue(s) required for the propagation of feature annotation.</text>
</comment>
<protein>
    <recommendedName>
        <fullName evidence="9">Ribokinase</fullName>
        <shortName evidence="9">RK</shortName>
        <ecNumber evidence="9">2.7.1.15</ecNumber>
    </recommendedName>
</protein>
<dbReference type="EC" id="2.7.1.15" evidence="9"/>
<feature type="binding site" evidence="9">
    <location>
        <position position="251"/>
    </location>
    <ligand>
        <name>K(+)</name>
        <dbReference type="ChEBI" id="CHEBI:29103"/>
    </ligand>
</feature>
<feature type="binding site" evidence="9">
    <location>
        <position position="181"/>
    </location>
    <ligand>
        <name>ATP</name>
        <dbReference type="ChEBI" id="CHEBI:30616"/>
    </ligand>
</feature>
<dbReference type="EMBL" id="JACJJC010000012">
    <property type="protein sequence ID" value="MBM6704449.1"/>
    <property type="molecule type" value="Genomic_DNA"/>
</dbReference>
<feature type="binding site" evidence="9">
    <location>
        <position position="298"/>
    </location>
    <ligand>
        <name>K(+)</name>
        <dbReference type="ChEBI" id="CHEBI:29103"/>
    </ligand>
</feature>
<evidence type="ECO:0000256" key="5">
    <source>
        <dbReference type="ARBA" id="ARBA00022840"/>
    </source>
</evidence>
<dbReference type="InterPro" id="IPR011877">
    <property type="entry name" value="Ribokinase"/>
</dbReference>
<keyword evidence="9" id="KW-0963">Cytoplasm</keyword>
<feature type="binding site" evidence="9">
    <location>
        <position position="255"/>
    </location>
    <ligand>
        <name>substrate</name>
    </ligand>
</feature>
<feature type="binding site" evidence="9">
    <location>
        <position position="292"/>
    </location>
    <ligand>
        <name>K(+)</name>
        <dbReference type="ChEBI" id="CHEBI:29103"/>
    </ligand>
</feature>
<comment type="function">
    <text evidence="9">Catalyzes the phosphorylation of ribose at O-5 in a reaction requiring ATP and magnesium. The resulting D-ribose-5-phosphate can then be used either for sythesis of nucleotides, histidine, and tryptophan, or as a component of the pentose phosphate pathway.</text>
</comment>
<reference evidence="11 12" key="1">
    <citation type="journal article" date="2021" name="Sci. Rep.">
        <title>The distribution of antibiotic resistance genes in chicken gut microbiota commensals.</title>
        <authorList>
            <person name="Juricova H."/>
            <person name="Matiasovicova J."/>
            <person name="Kubasova T."/>
            <person name="Cejkova D."/>
            <person name="Rychlik I."/>
        </authorList>
    </citation>
    <scope>NUCLEOTIDE SEQUENCE [LARGE SCALE GENOMIC DNA]</scope>
    <source>
        <strain evidence="11 12">An829</strain>
    </source>
</reference>
<feature type="binding site" evidence="9">
    <location>
        <position position="138"/>
    </location>
    <ligand>
        <name>substrate</name>
    </ligand>
</feature>
<keyword evidence="4 9" id="KW-0418">Kinase</keyword>
<evidence type="ECO:0000313" key="11">
    <source>
        <dbReference type="EMBL" id="MBM6704449.1"/>
    </source>
</evidence>
<keyword evidence="3 9" id="KW-0547">Nucleotide-binding</keyword>
<keyword evidence="2 9" id="KW-0479">Metal-binding</keyword>
<keyword evidence="12" id="KW-1185">Reference proteome</keyword>
<evidence type="ECO:0000256" key="4">
    <source>
        <dbReference type="ARBA" id="ARBA00022777"/>
    </source>
</evidence>
<sequence length="314" mass="32010">MSRVINFGSLNIDYVYAAPHFVRGGETLAATARSIHAGGKGLNQSIALARAGLATLHAGAVGLDGLFLKTLLSDAGVDATHVAVDPEHPSGHTVIQVTPEGENAILYYAGTNATIDAEFVRGIIGAAGAEDAVLLQNETSAVADIVEAALEKGLRVIFNPAPFDDSVTALALERLFALCLNVTEACGILGLDPEVDGARPDAGERMLAALAAKFPKTVIILTLGSKGALWVRPGEAPGFVPAFPVKAVDTTGAGDTFAGYAVRALLSDDADEAAFAAGMRLAAMAAALSVTKPGAADSIPTLEAVERALAANEA</sequence>
<keyword evidence="1 9" id="KW-0808">Transferase</keyword>
<feature type="binding site" evidence="9">
    <location>
        <position position="249"/>
    </location>
    <ligand>
        <name>K(+)</name>
        <dbReference type="ChEBI" id="CHEBI:29103"/>
    </ligand>
</feature>
<evidence type="ECO:0000256" key="9">
    <source>
        <dbReference type="HAMAP-Rule" id="MF_01987"/>
    </source>
</evidence>
<feature type="binding site" evidence="9">
    <location>
        <begin position="222"/>
        <end position="227"/>
    </location>
    <ligand>
        <name>ATP</name>
        <dbReference type="ChEBI" id="CHEBI:30616"/>
    </ligand>
</feature>
<dbReference type="PRINTS" id="PR00990">
    <property type="entry name" value="RIBOKINASE"/>
</dbReference>
<evidence type="ECO:0000256" key="6">
    <source>
        <dbReference type="ARBA" id="ARBA00022842"/>
    </source>
</evidence>
<comment type="activity regulation">
    <text evidence="9">Activated by a monovalent cation that binds near, but not in, the active site. The most likely occupant of the site in vivo is potassium. Ion binding induces a conformational change that may alter substrate affinity.</text>
</comment>
<comment type="pathway">
    <text evidence="9">Carbohydrate metabolism; D-ribose degradation; D-ribose 5-phosphate from beta-D-ribopyranose: step 2/2.</text>
</comment>
<evidence type="ECO:0000313" key="12">
    <source>
        <dbReference type="Proteomes" id="UP000715095"/>
    </source>
</evidence>
<feature type="domain" description="Carbohydrate kinase PfkB" evidence="10">
    <location>
        <begin position="2"/>
        <end position="301"/>
    </location>
</feature>
<feature type="binding site" evidence="9">
    <location>
        <begin position="254"/>
        <end position="255"/>
    </location>
    <ligand>
        <name>ATP</name>
        <dbReference type="ChEBI" id="CHEBI:30616"/>
    </ligand>
</feature>
<feature type="active site" description="Proton acceptor" evidence="9">
    <location>
        <position position="255"/>
    </location>
</feature>
<feature type="binding site" evidence="9">
    <location>
        <begin position="11"/>
        <end position="13"/>
    </location>
    <ligand>
        <name>substrate</name>
    </ligand>
</feature>
<dbReference type="InterPro" id="IPR029056">
    <property type="entry name" value="Ribokinase-like"/>
</dbReference>
<evidence type="ECO:0000256" key="3">
    <source>
        <dbReference type="ARBA" id="ARBA00022741"/>
    </source>
</evidence>
<keyword evidence="5 9" id="KW-0067">ATP-binding</keyword>
<feature type="binding site" evidence="9">
    <location>
        <position position="294"/>
    </location>
    <ligand>
        <name>K(+)</name>
        <dbReference type="ChEBI" id="CHEBI:29103"/>
    </ligand>
</feature>
<dbReference type="PANTHER" id="PTHR10584">
    <property type="entry name" value="SUGAR KINASE"/>
    <property type="match status" value="1"/>
</dbReference>
<comment type="subcellular location">
    <subcellularLocation>
        <location evidence="9">Cytoplasm</location>
    </subcellularLocation>
</comment>
<dbReference type="HAMAP" id="MF_01987">
    <property type="entry name" value="Ribokinase"/>
    <property type="match status" value="1"/>
</dbReference>
<evidence type="ECO:0000256" key="2">
    <source>
        <dbReference type="ARBA" id="ARBA00022723"/>
    </source>
</evidence>
<keyword evidence="7 9" id="KW-0630">Potassium</keyword>
<comment type="subunit">
    <text evidence="9">Homodimer.</text>
</comment>
<keyword evidence="8 9" id="KW-0119">Carbohydrate metabolism</keyword>
<dbReference type="InterPro" id="IPR002139">
    <property type="entry name" value="Ribo/fructo_kinase"/>
</dbReference>
<comment type="caution">
    <text evidence="11">The sequence shown here is derived from an EMBL/GenBank/DDBJ whole genome shotgun (WGS) entry which is preliminary data.</text>
</comment>
<evidence type="ECO:0000256" key="1">
    <source>
        <dbReference type="ARBA" id="ARBA00022679"/>
    </source>
</evidence>
<feature type="binding site" evidence="9">
    <location>
        <begin position="39"/>
        <end position="43"/>
    </location>
    <ligand>
        <name>substrate</name>
    </ligand>
</feature>
<keyword evidence="6 9" id="KW-0460">Magnesium</keyword>
<accession>A0ABS2DT18</accession>
<gene>
    <name evidence="9" type="primary">rbsK</name>
    <name evidence="11" type="ORF">H6A60_08145</name>
</gene>
<proteinExistence type="inferred from homology"/>
<feature type="binding site" evidence="9">
    <location>
        <position position="289"/>
    </location>
    <ligand>
        <name>K(+)</name>
        <dbReference type="ChEBI" id="CHEBI:29103"/>
    </ligand>
</feature>
<dbReference type="Proteomes" id="UP000715095">
    <property type="component" value="Unassembled WGS sequence"/>
</dbReference>
<dbReference type="RefSeq" id="WP_205103282.1">
    <property type="nucleotide sequence ID" value="NZ_JACJJC010000012.1"/>
</dbReference>
<name>A0ABS2DT18_9BURK</name>
<evidence type="ECO:0000256" key="8">
    <source>
        <dbReference type="ARBA" id="ARBA00023277"/>
    </source>
</evidence>
<comment type="cofactor">
    <cofactor evidence="9">
        <name>Mg(2+)</name>
        <dbReference type="ChEBI" id="CHEBI:18420"/>
    </cofactor>
    <text evidence="9">Requires a divalent cation, most likely magnesium in vivo, as an electrophilic catalyst to aid phosphoryl group transfer. It is the chelate of the metal and the nucleotide that is the actual substrate.</text>
</comment>
<dbReference type="SUPFAM" id="SSF53613">
    <property type="entry name" value="Ribokinase-like"/>
    <property type="match status" value="1"/>
</dbReference>
<dbReference type="PANTHER" id="PTHR10584:SF166">
    <property type="entry name" value="RIBOKINASE"/>
    <property type="match status" value="1"/>
</dbReference>
<evidence type="ECO:0000256" key="7">
    <source>
        <dbReference type="ARBA" id="ARBA00022958"/>
    </source>
</evidence>
<dbReference type="InterPro" id="IPR011611">
    <property type="entry name" value="PfkB_dom"/>
</dbReference>
<comment type="similarity">
    <text evidence="9">Belongs to the carbohydrate kinase PfkB family. Ribokinase subfamily.</text>
</comment>
<evidence type="ECO:0000259" key="10">
    <source>
        <dbReference type="Pfam" id="PF00294"/>
    </source>
</evidence>